<dbReference type="EMBL" id="JAHHGZ010000006">
    <property type="protein sequence ID" value="MBW4667202.1"/>
    <property type="molecule type" value="Genomic_DNA"/>
</dbReference>
<evidence type="ECO:0000313" key="1">
    <source>
        <dbReference type="EMBL" id="MBW4667202.1"/>
    </source>
</evidence>
<protein>
    <submittedName>
        <fullName evidence="1">Uncharacterized protein</fullName>
    </submittedName>
</protein>
<dbReference type="AlphaFoldDB" id="A0A951QJG6"/>
<evidence type="ECO:0000313" key="2">
    <source>
        <dbReference type="Proteomes" id="UP000729701"/>
    </source>
</evidence>
<name>A0A951QJG6_9CYAN</name>
<sequence length="52" mass="6625">MIRKPFLYYRTENDPEDFKMPYKLFGKFDKEVMFRKYQGLSNIPTHYLERRW</sequence>
<accession>A0A951QJG6</accession>
<gene>
    <name evidence="1" type="ORF">KME60_07105</name>
</gene>
<reference evidence="1" key="1">
    <citation type="submission" date="2021-05" db="EMBL/GenBank/DDBJ databases">
        <authorList>
            <person name="Pietrasiak N."/>
            <person name="Ward R."/>
            <person name="Stajich J.E."/>
            <person name="Kurbessoian T."/>
        </authorList>
    </citation>
    <scope>NUCLEOTIDE SEQUENCE</scope>
    <source>
        <strain evidence="1">GSE-NOS-MK-12-04C</strain>
    </source>
</reference>
<organism evidence="1 2">
    <name type="scientific">Cyanomargarita calcarea GSE-NOS-MK-12-04C</name>
    <dbReference type="NCBI Taxonomy" id="2839659"/>
    <lineage>
        <taxon>Bacteria</taxon>
        <taxon>Bacillati</taxon>
        <taxon>Cyanobacteriota</taxon>
        <taxon>Cyanophyceae</taxon>
        <taxon>Nostocales</taxon>
        <taxon>Cyanomargaritaceae</taxon>
        <taxon>Cyanomargarita</taxon>
    </lineage>
</organism>
<reference evidence="1" key="2">
    <citation type="journal article" date="2022" name="Microbiol. Resour. Announc.">
        <title>Metagenome Sequencing to Explore Phylogenomics of Terrestrial Cyanobacteria.</title>
        <authorList>
            <person name="Ward R.D."/>
            <person name="Stajich J.E."/>
            <person name="Johansen J.R."/>
            <person name="Huntemann M."/>
            <person name="Clum A."/>
            <person name="Foster B."/>
            <person name="Foster B."/>
            <person name="Roux S."/>
            <person name="Palaniappan K."/>
            <person name="Varghese N."/>
            <person name="Mukherjee S."/>
            <person name="Reddy T.B.K."/>
            <person name="Daum C."/>
            <person name="Copeland A."/>
            <person name="Chen I.A."/>
            <person name="Ivanova N.N."/>
            <person name="Kyrpides N.C."/>
            <person name="Shapiro N."/>
            <person name="Eloe-Fadrosh E.A."/>
            <person name="Pietrasiak N."/>
        </authorList>
    </citation>
    <scope>NUCLEOTIDE SEQUENCE</scope>
    <source>
        <strain evidence="1">GSE-NOS-MK-12-04C</strain>
    </source>
</reference>
<proteinExistence type="predicted"/>
<comment type="caution">
    <text evidence="1">The sequence shown here is derived from an EMBL/GenBank/DDBJ whole genome shotgun (WGS) entry which is preliminary data.</text>
</comment>
<dbReference type="Proteomes" id="UP000729701">
    <property type="component" value="Unassembled WGS sequence"/>
</dbReference>